<dbReference type="PANTHER" id="PTHR42770:SF16">
    <property type="entry name" value="AMINO ACID PERMEASE"/>
    <property type="match status" value="1"/>
</dbReference>
<feature type="domain" description="Amino acid permease/ SLC12A" evidence="6">
    <location>
        <begin position="16"/>
        <end position="431"/>
    </location>
</feature>
<feature type="transmembrane region" description="Helical" evidence="5">
    <location>
        <begin position="171"/>
        <end position="194"/>
    </location>
</feature>
<sequence length="444" mass="46753">MFVFIGFLPACVLLGNGVGTPVAFLAGGLVVALLAVGLIKMSDRLDKPGGFYAMITAGLGKTVGLAAGFTALTTYFLALIAAYALGGIALATVITGVFDGPDIAWQVFAFVMLVFGSILGYFNINVSAKVLTYFLAAELLLILTYDISVLAQGGANGIGFDSFTGDQISSGSLPIAFLFAIGLFGGFEATVIFRDEVRNPKRTIPTATYGVITLMVVLYTLTAWCFINAYGADVIMDVVTNDPAGASSASVRDYVGTFAYDIATILLFTSALALVLAAHNITSRYLFNLGADRIFPRKLGEAHPRYVSPHRASIVVSIATLGVLVFFVVADPDPGTLYARLAGLFSYALVMLLTIVALAIVVFLLRDRAHGQATAAVCATSIALVALFVTFVLATKNFTVLTGATGTPKAVLLGVIFGVTLLGLVWAIILKCTRPEVYARIGRE</sequence>
<evidence type="ECO:0000313" key="8">
    <source>
        <dbReference type="Proteomes" id="UP000523955"/>
    </source>
</evidence>
<keyword evidence="2 5" id="KW-0812">Transmembrane</keyword>
<name>A0A7X0RG30_9ACTN</name>
<keyword evidence="8" id="KW-1185">Reference proteome</keyword>
<gene>
    <name evidence="7" type="ORF">H5V45_09310</name>
</gene>
<evidence type="ECO:0000313" key="7">
    <source>
        <dbReference type="EMBL" id="MBB6627520.1"/>
    </source>
</evidence>
<dbReference type="PIRSF" id="PIRSF006060">
    <property type="entry name" value="AA_transporter"/>
    <property type="match status" value="1"/>
</dbReference>
<dbReference type="GO" id="GO:0055085">
    <property type="term" value="P:transmembrane transport"/>
    <property type="evidence" value="ECO:0007669"/>
    <property type="project" value="InterPro"/>
</dbReference>
<dbReference type="InterPro" id="IPR004841">
    <property type="entry name" value="AA-permease/SLC12A_dom"/>
</dbReference>
<feature type="transmembrane region" description="Helical" evidence="5">
    <location>
        <begin position="377"/>
        <end position="398"/>
    </location>
</feature>
<feature type="transmembrane region" description="Helical" evidence="5">
    <location>
        <begin position="342"/>
        <end position="365"/>
    </location>
</feature>
<feature type="transmembrane region" description="Helical" evidence="5">
    <location>
        <begin position="76"/>
        <end position="97"/>
    </location>
</feature>
<proteinExistence type="predicted"/>
<evidence type="ECO:0000256" key="3">
    <source>
        <dbReference type="ARBA" id="ARBA00022989"/>
    </source>
</evidence>
<evidence type="ECO:0000256" key="5">
    <source>
        <dbReference type="SAM" id="Phobius"/>
    </source>
</evidence>
<accession>A0A7X0RG30</accession>
<comment type="subcellular location">
    <subcellularLocation>
        <location evidence="1">Membrane</location>
        <topology evidence="1">Multi-pass membrane protein</topology>
    </subcellularLocation>
</comment>
<keyword evidence="4 5" id="KW-0472">Membrane</keyword>
<keyword evidence="3 5" id="KW-1133">Transmembrane helix</keyword>
<feature type="transmembrane region" description="Helical" evidence="5">
    <location>
        <begin position="410"/>
        <end position="430"/>
    </location>
</feature>
<feature type="transmembrane region" description="Helical" evidence="5">
    <location>
        <begin position="103"/>
        <end position="124"/>
    </location>
</feature>
<feature type="transmembrane region" description="Helical" evidence="5">
    <location>
        <begin position="50"/>
        <end position="69"/>
    </location>
</feature>
<evidence type="ECO:0000259" key="6">
    <source>
        <dbReference type="Pfam" id="PF00324"/>
    </source>
</evidence>
<evidence type="ECO:0000256" key="1">
    <source>
        <dbReference type="ARBA" id="ARBA00004141"/>
    </source>
</evidence>
<dbReference type="PANTHER" id="PTHR42770">
    <property type="entry name" value="AMINO ACID TRANSPORTER-RELATED"/>
    <property type="match status" value="1"/>
</dbReference>
<feature type="transmembrane region" description="Helical" evidence="5">
    <location>
        <begin position="312"/>
        <end position="330"/>
    </location>
</feature>
<dbReference type="AlphaFoldDB" id="A0A7X0RG30"/>
<comment type="caution">
    <text evidence="7">The sequence shown here is derived from an EMBL/GenBank/DDBJ whole genome shotgun (WGS) entry which is preliminary data.</text>
</comment>
<dbReference type="GO" id="GO:0016020">
    <property type="term" value="C:membrane"/>
    <property type="evidence" value="ECO:0007669"/>
    <property type="project" value="UniProtKB-SubCell"/>
</dbReference>
<protein>
    <submittedName>
        <fullName evidence="7">APC family permease</fullName>
    </submittedName>
</protein>
<evidence type="ECO:0000256" key="2">
    <source>
        <dbReference type="ARBA" id="ARBA00022692"/>
    </source>
</evidence>
<dbReference type="InterPro" id="IPR050367">
    <property type="entry name" value="APC_superfamily"/>
</dbReference>
<feature type="transmembrane region" description="Helical" evidence="5">
    <location>
        <begin position="258"/>
        <end position="278"/>
    </location>
</feature>
<evidence type="ECO:0000256" key="4">
    <source>
        <dbReference type="ARBA" id="ARBA00023136"/>
    </source>
</evidence>
<dbReference type="EMBL" id="JACKXE010000001">
    <property type="protein sequence ID" value="MBB6627520.1"/>
    <property type="molecule type" value="Genomic_DNA"/>
</dbReference>
<organism evidence="7 8">
    <name type="scientific">Nocardioides luti</name>
    <dbReference type="NCBI Taxonomy" id="2761101"/>
    <lineage>
        <taxon>Bacteria</taxon>
        <taxon>Bacillati</taxon>
        <taxon>Actinomycetota</taxon>
        <taxon>Actinomycetes</taxon>
        <taxon>Propionibacteriales</taxon>
        <taxon>Nocardioidaceae</taxon>
        <taxon>Nocardioides</taxon>
    </lineage>
</organism>
<reference evidence="7 8" key="1">
    <citation type="submission" date="2020-08" db="EMBL/GenBank/DDBJ databases">
        <authorList>
            <person name="Seo M.-J."/>
        </authorList>
    </citation>
    <scope>NUCLEOTIDE SEQUENCE [LARGE SCALE GENOMIC DNA]</scope>
    <source>
        <strain evidence="7 8">KIGAM211</strain>
    </source>
</reference>
<feature type="transmembrane region" description="Helical" evidence="5">
    <location>
        <begin position="131"/>
        <end position="151"/>
    </location>
</feature>
<dbReference type="Pfam" id="PF00324">
    <property type="entry name" value="AA_permease"/>
    <property type="match status" value="1"/>
</dbReference>
<dbReference type="Proteomes" id="UP000523955">
    <property type="component" value="Unassembled WGS sequence"/>
</dbReference>
<dbReference type="RefSeq" id="WP_185252669.1">
    <property type="nucleotide sequence ID" value="NZ_JACKXE010000001.1"/>
</dbReference>
<feature type="transmembrane region" description="Helical" evidence="5">
    <location>
        <begin position="206"/>
        <end position="230"/>
    </location>
</feature>
<dbReference type="Gene3D" id="1.20.1740.10">
    <property type="entry name" value="Amino acid/polyamine transporter I"/>
    <property type="match status" value="1"/>
</dbReference>